<comment type="caution">
    <text evidence="2">The sequence shown here is derived from an EMBL/GenBank/DDBJ whole genome shotgun (WGS) entry which is preliminary data.</text>
</comment>
<protein>
    <submittedName>
        <fullName evidence="2">Uncharacterized protein</fullName>
    </submittedName>
</protein>
<keyword evidence="1" id="KW-0472">Membrane</keyword>
<reference evidence="2 3" key="1">
    <citation type="submission" date="2013-03" db="EMBL/GenBank/DDBJ databases">
        <title>Assembly of a new bacterial strain Brevibacillus borstelensis AK1.</title>
        <authorList>
            <person name="Rajan I."/>
            <person name="PoliReddy D."/>
            <person name="Sugumar T."/>
            <person name="Rathinam K."/>
            <person name="Alqarawi S."/>
            <person name="Khalil A.B."/>
            <person name="Sivakumar N."/>
        </authorList>
    </citation>
    <scope>NUCLEOTIDE SEQUENCE [LARGE SCALE GENOMIC DNA]</scope>
    <source>
        <strain evidence="2 3">AK1</strain>
    </source>
</reference>
<dbReference type="AlphaFoldDB" id="M8E530"/>
<name>M8E530_9BACL</name>
<dbReference type="EMBL" id="APBN01000014">
    <property type="protein sequence ID" value="EMT50565.1"/>
    <property type="molecule type" value="Genomic_DNA"/>
</dbReference>
<sequence>MYLLICAAGKEGPLFKYVLTGLLVAYIGICAIPQIYQTKQKGAVNKFTLLFGCNCLPHSVH</sequence>
<gene>
    <name evidence="2" type="ORF">I532_21895</name>
</gene>
<proteinExistence type="predicted"/>
<keyword evidence="1" id="KW-0812">Transmembrane</keyword>
<organism evidence="2 3">
    <name type="scientific">Brevibacillus borstelensis AK1</name>
    <dbReference type="NCBI Taxonomy" id="1300222"/>
    <lineage>
        <taxon>Bacteria</taxon>
        <taxon>Bacillati</taxon>
        <taxon>Bacillota</taxon>
        <taxon>Bacilli</taxon>
        <taxon>Bacillales</taxon>
        <taxon>Paenibacillaceae</taxon>
        <taxon>Brevibacillus</taxon>
    </lineage>
</organism>
<accession>M8E530</accession>
<evidence type="ECO:0000313" key="2">
    <source>
        <dbReference type="EMBL" id="EMT50565.1"/>
    </source>
</evidence>
<evidence type="ECO:0000256" key="1">
    <source>
        <dbReference type="SAM" id="Phobius"/>
    </source>
</evidence>
<dbReference type="STRING" id="1300222.I532_21895"/>
<keyword evidence="3" id="KW-1185">Reference proteome</keyword>
<feature type="transmembrane region" description="Helical" evidence="1">
    <location>
        <begin position="17"/>
        <end position="36"/>
    </location>
</feature>
<evidence type="ECO:0000313" key="3">
    <source>
        <dbReference type="Proteomes" id="UP000012081"/>
    </source>
</evidence>
<keyword evidence="1" id="KW-1133">Transmembrane helix</keyword>
<dbReference type="Proteomes" id="UP000012081">
    <property type="component" value="Unassembled WGS sequence"/>
</dbReference>